<organism evidence="1 2">
    <name type="scientific">Penicillium subrubescens</name>
    <dbReference type="NCBI Taxonomy" id="1316194"/>
    <lineage>
        <taxon>Eukaryota</taxon>
        <taxon>Fungi</taxon>
        <taxon>Dikarya</taxon>
        <taxon>Ascomycota</taxon>
        <taxon>Pezizomycotina</taxon>
        <taxon>Eurotiomycetes</taxon>
        <taxon>Eurotiomycetidae</taxon>
        <taxon>Eurotiales</taxon>
        <taxon>Aspergillaceae</taxon>
        <taxon>Penicillium</taxon>
    </lineage>
</organism>
<dbReference type="Proteomes" id="UP000186955">
    <property type="component" value="Unassembled WGS sequence"/>
</dbReference>
<keyword evidence="2" id="KW-1185">Reference proteome</keyword>
<accession>A0A1Q5UKJ9</accession>
<reference evidence="1 2" key="1">
    <citation type="submission" date="2016-10" db="EMBL/GenBank/DDBJ databases">
        <title>Genome sequence of the ascomycete fungus Penicillium subrubescens.</title>
        <authorList>
            <person name="De Vries R.P."/>
            <person name="Peng M."/>
            <person name="Dilokpimol A."/>
            <person name="Hilden K."/>
            <person name="Makela M.R."/>
            <person name="Grigoriev I."/>
            <person name="Riley R."/>
            <person name="Granchi Z."/>
        </authorList>
    </citation>
    <scope>NUCLEOTIDE SEQUENCE [LARGE SCALE GENOMIC DNA]</scope>
    <source>
        <strain evidence="1 2">CBS 132785</strain>
    </source>
</reference>
<dbReference type="STRING" id="1316194.A0A1Q5UKJ9"/>
<name>A0A1Q5UKJ9_9EURO</name>
<comment type="caution">
    <text evidence="1">The sequence shown here is derived from an EMBL/GenBank/DDBJ whole genome shotgun (WGS) entry which is preliminary data.</text>
</comment>
<dbReference type="EMBL" id="MNBE01000165">
    <property type="protein sequence ID" value="OKP12973.1"/>
    <property type="molecule type" value="Genomic_DNA"/>
</dbReference>
<proteinExistence type="predicted"/>
<dbReference type="AlphaFoldDB" id="A0A1Q5UKJ9"/>
<sequence length="57" mass="6594">MGRDEEWRKAPLHQVKNPRGILDYNLSGHYQDDISWKLTGNLGGEDYIDLVRGPLKK</sequence>
<dbReference type="Gene3D" id="2.60.120.260">
    <property type="entry name" value="Galactose-binding domain-like"/>
    <property type="match status" value="1"/>
</dbReference>
<evidence type="ECO:0000313" key="2">
    <source>
        <dbReference type="Proteomes" id="UP000186955"/>
    </source>
</evidence>
<protein>
    <submittedName>
        <fullName evidence="1">Uncharacterized protein</fullName>
    </submittedName>
</protein>
<gene>
    <name evidence="1" type="ORF">PENSUB_1355</name>
</gene>
<evidence type="ECO:0000313" key="1">
    <source>
        <dbReference type="EMBL" id="OKP12973.1"/>
    </source>
</evidence>